<evidence type="ECO:0000256" key="4">
    <source>
        <dbReference type="ARBA" id="ARBA00022989"/>
    </source>
</evidence>
<keyword evidence="3 6" id="KW-0812">Transmembrane</keyword>
<feature type="transmembrane region" description="Helical" evidence="6">
    <location>
        <begin position="317"/>
        <end position="344"/>
    </location>
</feature>
<evidence type="ECO:0000313" key="7">
    <source>
        <dbReference type="EMBL" id="GGA45948.1"/>
    </source>
</evidence>
<feature type="transmembrane region" description="Helical" evidence="6">
    <location>
        <begin position="464"/>
        <end position="485"/>
    </location>
</feature>
<evidence type="ECO:0000256" key="3">
    <source>
        <dbReference type="ARBA" id="ARBA00022692"/>
    </source>
</evidence>
<feature type="transmembrane region" description="Helical" evidence="6">
    <location>
        <begin position="289"/>
        <end position="305"/>
    </location>
</feature>
<dbReference type="InterPro" id="IPR036259">
    <property type="entry name" value="MFS_trans_sf"/>
</dbReference>
<keyword evidence="5 6" id="KW-0472">Membrane</keyword>
<dbReference type="PANTHER" id="PTHR23538">
    <property type="entry name" value="44.5 KD BACTERIOCHLOROPHYLL SYNTHASE SUBUNIT"/>
    <property type="match status" value="1"/>
</dbReference>
<dbReference type="EMBL" id="BMDW01000007">
    <property type="protein sequence ID" value="GGA45948.1"/>
    <property type="molecule type" value="Genomic_DNA"/>
</dbReference>
<feature type="transmembrane region" description="Helical" evidence="6">
    <location>
        <begin position="237"/>
        <end position="257"/>
    </location>
</feature>
<organism evidence="7 8">
    <name type="scientific">Sphingomonas psychrolutea</name>
    <dbReference type="NCBI Taxonomy" id="1259676"/>
    <lineage>
        <taxon>Bacteria</taxon>
        <taxon>Pseudomonadati</taxon>
        <taxon>Pseudomonadota</taxon>
        <taxon>Alphaproteobacteria</taxon>
        <taxon>Sphingomonadales</taxon>
        <taxon>Sphingomonadaceae</taxon>
        <taxon>Sphingomonas</taxon>
    </lineage>
</organism>
<feature type="transmembrane region" description="Helical" evidence="6">
    <location>
        <begin position="134"/>
        <end position="158"/>
    </location>
</feature>
<dbReference type="Proteomes" id="UP000618591">
    <property type="component" value="Unassembled WGS sequence"/>
</dbReference>
<dbReference type="CDD" id="cd06176">
    <property type="entry name" value="MFS_BCD_PucC-like"/>
    <property type="match status" value="1"/>
</dbReference>
<gene>
    <name evidence="7" type="ORF">GCM10011395_15240</name>
</gene>
<proteinExistence type="inferred from homology"/>
<dbReference type="PANTHER" id="PTHR23538:SF1">
    <property type="entry name" value="44.5 KD BACTERIOCHLOROPHYLL SYNTHASE SUBUNIT"/>
    <property type="match status" value="1"/>
</dbReference>
<evidence type="ECO:0000256" key="2">
    <source>
        <dbReference type="ARBA" id="ARBA00008412"/>
    </source>
</evidence>
<dbReference type="SUPFAM" id="SSF103473">
    <property type="entry name" value="MFS general substrate transporter"/>
    <property type="match status" value="1"/>
</dbReference>
<comment type="similarity">
    <text evidence="2">Belongs to the PucC family.</text>
</comment>
<evidence type="ECO:0000256" key="1">
    <source>
        <dbReference type="ARBA" id="ARBA00004141"/>
    </source>
</evidence>
<keyword evidence="4 6" id="KW-1133">Transmembrane helix</keyword>
<name>A0ABQ1GLC0_9SPHN</name>
<reference evidence="8" key="1">
    <citation type="journal article" date="2019" name="Int. J. Syst. Evol. Microbiol.">
        <title>The Global Catalogue of Microorganisms (GCM) 10K type strain sequencing project: providing services to taxonomists for standard genome sequencing and annotation.</title>
        <authorList>
            <consortium name="The Broad Institute Genomics Platform"/>
            <consortium name="The Broad Institute Genome Sequencing Center for Infectious Disease"/>
            <person name="Wu L."/>
            <person name="Ma J."/>
        </authorList>
    </citation>
    <scope>NUCLEOTIDE SEQUENCE [LARGE SCALE GENOMIC DNA]</scope>
    <source>
        <strain evidence="8">CGMCC 1.10106</strain>
    </source>
</reference>
<dbReference type="Pfam" id="PF03209">
    <property type="entry name" value="PUCC"/>
    <property type="match status" value="1"/>
</dbReference>
<keyword evidence="8" id="KW-1185">Reference proteome</keyword>
<dbReference type="Gene3D" id="1.20.1250.20">
    <property type="entry name" value="MFS general substrate transporter like domains"/>
    <property type="match status" value="1"/>
</dbReference>
<evidence type="ECO:0000256" key="5">
    <source>
        <dbReference type="ARBA" id="ARBA00023136"/>
    </source>
</evidence>
<feature type="transmembrane region" description="Helical" evidence="6">
    <location>
        <begin position="356"/>
        <end position="377"/>
    </location>
</feature>
<feature type="transmembrane region" description="Helical" evidence="6">
    <location>
        <begin position="170"/>
        <end position="194"/>
    </location>
</feature>
<dbReference type="InterPro" id="IPR026036">
    <property type="entry name" value="PucC"/>
</dbReference>
<feature type="transmembrane region" description="Helical" evidence="6">
    <location>
        <begin position="206"/>
        <end position="225"/>
    </location>
</feature>
<accession>A0ABQ1GLC0</accession>
<feature type="transmembrane region" description="Helical" evidence="6">
    <location>
        <begin position="416"/>
        <end position="439"/>
    </location>
</feature>
<feature type="transmembrane region" description="Helical" evidence="6">
    <location>
        <begin position="93"/>
        <end position="113"/>
    </location>
</feature>
<feature type="transmembrane region" description="Helical" evidence="6">
    <location>
        <begin position="64"/>
        <end position="81"/>
    </location>
</feature>
<evidence type="ECO:0000313" key="8">
    <source>
        <dbReference type="Proteomes" id="UP000618591"/>
    </source>
</evidence>
<comment type="caution">
    <text evidence="7">The sequence shown here is derived from an EMBL/GenBank/DDBJ whole genome shotgun (WGS) entry which is preliminary data.</text>
</comment>
<sequence length="503" mass="52278">MNAADRALYLASMKASLARPAKPERAGAAVRAEALKNGAFWNRLGTAFLPFADVATKELPLSRLLRLSLFQVSVGMAAVLLTGTLNRVMIVELGMSASVVAAMVSLPLLFAPLRALVGFKSDHHTSLLGWKRVPYIWFGTMLQFGGFAILPFALLVMSGGGQGSPVYGQIAAALGFLLIGAGMHTTQTAGLALATDLATEENRPRVVALLYVMLLLGMMISALVIGQLLTHFSATRLVQIVSSVAIMTVILNVIALWKQEARNRGAMTPREARPSFRETWAQFIAQPKTFRLLVAVGLGSAAFSMQDVLLEPYGGQILGLSVGATTSLTALWAMGMLAGFGLAARALGRGGEPNRLAGFGATAGIGAFLCVLFAGPIGSAPLLAVGAIIIGFGGGLFSVGTLTAAMGISDEGRTGLALGAWGAVQASCGGLAIAIGAFARDLISAAAVAHDLGTTLAVPTTGYAFVYCVEIVLLLATLVALGPLVRVRERKPAPRFGLTEFPI</sequence>
<evidence type="ECO:0000256" key="6">
    <source>
        <dbReference type="SAM" id="Phobius"/>
    </source>
</evidence>
<comment type="subcellular location">
    <subcellularLocation>
        <location evidence="1">Membrane</location>
        <topology evidence="1">Multi-pass membrane protein</topology>
    </subcellularLocation>
</comment>
<feature type="transmembrane region" description="Helical" evidence="6">
    <location>
        <begin position="383"/>
        <end position="404"/>
    </location>
</feature>
<dbReference type="InterPro" id="IPR004896">
    <property type="entry name" value="PucC-rel"/>
</dbReference>
<dbReference type="PIRSF" id="PIRSF016565">
    <property type="entry name" value="PucC"/>
    <property type="match status" value="1"/>
</dbReference>
<protein>
    <submittedName>
        <fullName evidence="7">MFS transporter</fullName>
    </submittedName>
</protein>